<reference evidence="2 3" key="1">
    <citation type="journal article" date="2023" name="Hortic Res">
        <title>Pangenome of water caltrop reveals structural variations and asymmetric subgenome divergence after allopolyploidization.</title>
        <authorList>
            <person name="Zhang X."/>
            <person name="Chen Y."/>
            <person name="Wang L."/>
            <person name="Yuan Y."/>
            <person name="Fang M."/>
            <person name="Shi L."/>
            <person name="Lu R."/>
            <person name="Comes H.P."/>
            <person name="Ma Y."/>
            <person name="Chen Y."/>
            <person name="Huang G."/>
            <person name="Zhou Y."/>
            <person name="Zheng Z."/>
            <person name="Qiu Y."/>
        </authorList>
    </citation>
    <scope>NUCLEOTIDE SEQUENCE [LARGE SCALE GENOMIC DNA]</scope>
    <source>
        <strain evidence="2">F231</strain>
    </source>
</reference>
<evidence type="ECO:0000313" key="3">
    <source>
        <dbReference type="Proteomes" id="UP001346149"/>
    </source>
</evidence>
<keyword evidence="3" id="KW-1185">Reference proteome</keyword>
<keyword evidence="1" id="KW-1133">Transmembrane helix</keyword>
<proteinExistence type="predicted"/>
<comment type="caution">
    <text evidence="2">The sequence shown here is derived from an EMBL/GenBank/DDBJ whole genome shotgun (WGS) entry which is preliminary data.</text>
</comment>
<organism evidence="2 3">
    <name type="scientific">Trapa natans</name>
    <name type="common">Water chestnut</name>
    <dbReference type="NCBI Taxonomy" id="22666"/>
    <lineage>
        <taxon>Eukaryota</taxon>
        <taxon>Viridiplantae</taxon>
        <taxon>Streptophyta</taxon>
        <taxon>Embryophyta</taxon>
        <taxon>Tracheophyta</taxon>
        <taxon>Spermatophyta</taxon>
        <taxon>Magnoliopsida</taxon>
        <taxon>eudicotyledons</taxon>
        <taxon>Gunneridae</taxon>
        <taxon>Pentapetalae</taxon>
        <taxon>rosids</taxon>
        <taxon>malvids</taxon>
        <taxon>Myrtales</taxon>
        <taxon>Lythraceae</taxon>
        <taxon>Trapa</taxon>
    </lineage>
</organism>
<gene>
    <name evidence="2" type="ORF">SAY86_027523</name>
</gene>
<protein>
    <submittedName>
        <fullName evidence="2">Uncharacterized protein</fullName>
    </submittedName>
</protein>
<accession>A0AAN7KRK5</accession>
<evidence type="ECO:0000256" key="1">
    <source>
        <dbReference type="SAM" id="Phobius"/>
    </source>
</evidence>
<name>A0AAN7KRK5_TRANT</name>
<evidence type="ECO:0000313" key="2">
    <source>
        <dbReference type="EMBL" id="KAK4769373.1"/>
    </source>
</evidence>
<dbReference type="Proteomes" id="UP001346149">
    <property type="component" value="Unassembled WGS sequence"/>
</dbReference>
<feature type="transmembrane region" description="Helical" evidence="1">
    <location>
        <begin position="6"/>
        <end position="33"/>
    </location>
</feature>
<dbReference type="AlphaFoldDB" id="A0AAN7KRK5"/>
<keyword evidence="1" id="KW-0472">Membrane</keyword>
<dbReference type="EMBL" id="JAXQNO010000021">
    <property type="protein sequence ID" value="KAK4769373.1"/>
    <property type="molecule type" value="Genomic_DNA"/>
</dbReference>
<keyword evidence="1" id="KW-0812">Transmembrane</keyword>
<sequence length="111" mass="13060">MMSIHFHVALISITILLLYKCSLFLEWHLLLYIGDPYLFEQKKELELEEAECNQVISGKPYHSLKNYMLLDPTGHLPFNNHNNSCMPKYNIGEYILYLILKNIKLQDEVVC</sequence>